<dbReference type="Gene3D" id="2.170.270.10">
    <property type="entry name" value="SET domain"/>
    <property type="match status" value="1"/>
</dbReference>
<feature type="compositionally biased region" description="Low complexity" evidence="5">
    <location>
        <begin position="43"/>
        <end position="56"/>
    </location>
</feature>
<evidence type="ECO:0000256" key="2">
    <source>
        <dbReference type="ARBA" id="ARBA00022771"/>
    </source>
</evidence>
<feature type="compositionally biased region" description="Low complexity" evidence="5">
    <location>
        <begin position="179"/>
        <end position="199"/>
    </location>
</feature>
<keyword evidence="3" id="KW-0862">Zinc</keyword>
<dbReference type="Proteomes" id="UP000002358">
    <property type="component" value="Unassembled WGS sequence"/>
</dbReference>
<feature type="compositionally biased region" description="Basic and acidic residues" evidence="5">
    <location>
        <begin position="1267"/>
        <end position="1297"/>
    </location>
</feature>
<dbReference type="EnsemblMetazoa" id="XM_031922406">
    <property type="protein sequence ID" value="XP_031778266"/>
    <property type="gene ID" value="LOC100114564"/>
</dbReference>
<feature type="region of interest" description="Disordered" evidence="5">
    <location>
        <begin position="173"/>
        <end position="200"/>
    </location>
</feature>
<feature type="region of interest" description="Disordered" evidence="5">
    <location>
        <begin position="275"/>
        <end position="306"/>
    </location>
</feature>
<keyword evidence="2" id="KW-0863">Zinc-finger</keyword>
<dbReference type="CTD" id="39551"/>
<dbReference type="Gene3D" id="3.30.40.10">
    <property type="entry name" value="Zinc/RING finger domain, C3HC4 (zinc finger)"/>
    <property type="match status" value="1"/>
</dbReference>
<dbReference type="InterPro" id="IPR019786">
    <property type="entry name" value="Zinc_finger_PHD-type_CS"/>
</dbReference>
<feature type="compositionally biased region" description="Polar residues" evidence="5">
    <location>
        <begin position="1158"/>
        <end position="1171"/>
    </location>
</feature>
<evidence type="ECO:0000256" key="1">
    <source>
        <dbReference type="ARBA" id="ARBA00022723"/>
    </source>
</evidence>
<dbReference type="PROSITE" id="PS50280">
    <property type="entry name" value="SET"/>
    <property type="match status" value="1"/>
</dbReference>
<dbReference type="CDD" id="cd10529">
    <property type="entry name" value="SET_SETD5-like"/>
    <property type="match status" value="1"/>
</dbReference>
<dbReference type="GO" id="GO:0034967">
    <property type="term" value="C:Set3 complex"/>
    <property type="evidence" value="ECO:0007669"/>
    <property type="project" value="TreeGrafter"/>
</dbReference>
<dbReference type="SMART" id="SM00249">
    <property type="entry name" value="PHD"/>
    <property type="match status" value="1"/>
</dbReference>
<feature type="region of interest" description="Disordered" evidence="5">
    <location>
        <begin position="699"/>
        <end position="850"/>
    </location>
</feature>
<feature type="region of interest" description="Disordered" evidence="5">
    <location>
        <begin position="1541"/>
        <end position="1652"/>
    </location>
</feature>
<evidence type="ECO:0000259" key="6">
    <source>
        <dbReference type="PROSITE" id="PS50280"/>
    </source>
</evidence>
<evidence type="ECO:0000256" key="3">
    <source>
        <dbReference type="ARBA" id="ARBA00022833"/>
    </source>
</evidence>
<feature type="region of interest" description="Disordered" evidence="5">
    <location>
        <begin position="1198"/>
        <end position="1253"/>
    </location>
</feature>
<keyword evidence="8" id="KW-1185">Reference proteome</keyword>
<feature type="compositionally biased region" description="Basic residues" evidence="5">
    <location>
        <begin position="1317"/>
        <end position="1326"/>
    </location>
</feature>
<dbReference type="InterPro" id="IPR046341">
    <property type="entry name" value="SET_dom_sf"/>
</dbReference>
<reference evidence="7" key="1">
    <citation type="submission" date="2021-01" db="UniProtKB">
        <authorList>
            <consortium name="EnsemblMetazoa"/>
        </authorList>
    </citation>
    <scope>IDENTIFICATION</scope>
</reference>
<dbReference type="InterPro" id="IPR011011">
    <property type="entry name" value="Znf_FYVE_PHD"/>
</dbReference>
<feature type="region of interest" description="Disordered" evidence="5">
    <location>
        <begin position="1409"/>
        <end position="1449"/>
    </location>
</feature>
<feature type="compositionally biased region" description="Polar residues" evidence="5">
    <location>
        <begin position="1060"/>
        <end position="1069"/>
    </location>
</feature>
<feature type="region of interest" description="Disordered" evidence="5">
    <location>
        <begin position="600"/>
        <end position="634"/>
    </location>
</feature>
<feature type="compositionally biased region" description="Low complexity" evidence="5">
    <location>
        <begin position="283"/>
        <end position="306"/>
    </location>
</feature>
<proteinExistence type="predicted"/>
<feature type="compositionally biased region" description="Low complexity" evidence="5">
    <location>
        <begin position="1198"/>
        <end position="1227"/>
    </location>
</feature>
<dbReference type="GO" id="GO:0006355">
    <property type="term" value="P:regulation of DNA-templated transcription"/>
    <property type="evidence" value="ECO:0007669"/>
    <property type="project" value="TreeGrafter"/>
</dbReference>
<dbReference type="PROSITE" id="PS01359">
    <property type="entry name" value="ZF_PHD_1"/>
    <property type="match status" value="1"/>
</dbReference>
<dbReference type="InterPro" id="IPR001965">
    <property type="entry name" value="Znf_PHD"/>
</dbReference>
<evidence type="ECO:0000256" key="4">
    <source>
        <dbReference type="ARBA" id="ARBA00022853"/>
    </source>
</evidence>
<feature type="compositionally biased region" description="Basic and acidic residues" evidence="5">
    <location>
        <begin position="1305"/>
        <end position="1316"/>
    </location>
</feature>
<keyword evidence="4" id="KW-0156">Chromatin regulator</keyword>
<accession>A0A7M7T6Q2</accession>
<feature type="compositionally biased region" description="Basic and acidic residues" evidence="5">
    <location>
        <begin position="1993"/>
        <end position="2008"/>
    </location>
</feature>
<dbReference type="Pfam" id="PF00856">
    <property type="entry name" value="SET"/>
    <property type="match status" value="1"/>
</dbReference>
<feature type="compositionally biased region" description="Low complexity" evidence="5">
    <location>
        <begin position="107"/>
        <end position="145"/>
    </location>
</feature>
<dbReference type="FunFam" id="3.30.40.10:FF:000150">
    <property type="entry name" value="Inactive histone-lysine N-methyltransferase 2E"/>
    <property type="match status" value="1"/>
</dbReference>
<feature type="region of interest" description="Disordered" evidence="5">
    <location>
        <begin position="1879"/>
        <end position="1903"/>
    </location>
</feature>
<feature type="compositionally biased region" description="Low complexity" evidence="5">
    <location>
        <begin position="789"/>
        <end position="823"/>
    </location>
</feature>
<feature type="compositionally biased region" description="Low complexity" evidence="5">
    <location>
        <begin position="754"/>
        <end position="763"/>
    </location>
</feature>
<feature type="compositionally biased region" description="Low complexity" evidence="5">
    <location>
        <begin position="1099"/>
        <end position="1115"/>
    </location>
</feature>
<evidence type="ECO:0000313" key="7">
    <source>
        <dbReference type="EnsemblMetazoa" id="XP_031778266"/>
    </source>
</evidence>
<feature type="compositionally biased region" description="Basic and acidic residues" evidence="5">
    <location>
        <begin position="2180"/>
        <end position="2190"/>
    </location>
</feature>
<dbReference type="GO" id="GO:0008170">
    <property type="term" value="F:N-methyltransferase activity"/>
    <property type="evidence" value="ECO:0007669"/>
    <property type="project" value="UniProtKB-ARBA"/>
</dbReference>
<feature type="domain" description="SET" evidence="6">
    <location>
        <begin position="890"/>
        <end position="1026"/>
    </location>
</feature>
<dbReference type="GeneID" id="100114564"/>
<dbReference type="PANTHER" id="PTHR46462">
    <property type="entry name" value="UPSET, ISOFORM A"/>
    <property type="match status" value="1"/>
</dbReference>
<feature type="compositionally biased region" description="Pro residues" evidence="5">
    <location>
        <begin position="544"/>
        <end position="560"/>
    </location>
</feature>
<protein>
    <recommendedName>
        <fullName evidence="6">SET domain-containing protein</fullName>
    </recommendedName>
</protein>
<evidence type="ECO:0000256" key="5">
    <source>
        <dbReference type="SAM" id="MobiDB-lite"/>
    </source>
</evidence>
<dbReference type="SUPFAM" id="SSF82199">
    <property type="entry name" value="SET domain"/>
    <property type="match status" value="1"/>
</dbReference>
<feature type="compositionally biased region" description="Basic residues" evidence="5">
    <location>
        <begin position="2211"/>
        <end position="2225"/>
    </location>
</feature>
<feature type="compositionally biased region" description="Low complexity" evidence="5">
    <location>
        <begin position="704"/>
        <end position="718"/>
    </location>
</feature>
<feature type="region of interest" description="Disordered" evidence="5">
    <location>
        <begin position="97"/>
        <end position="149"/>
    </location>
</feature>
<feature type="region of interest" description="Disordered" evidence="5">
    <location>
        <begin position="1"/>
        <end position="60"/>
    </location>
</feature>
<feature type="compositionally biased region" description="Basic and acidic residues" evidence="5">
    <location>
        <begin position="1888"/>
        <end position="1903"/>
    </location>
</feature>
<dbReference type="RefSeq" id="XP_031778266.1">
    <property type="nucleotide sequence ID" value="XM_031922406.2"/>
</dbReference>
<organism evidence="7 8">
    <name type="scientific">Nasonia vitripennis</name>
    <name type="common">Parasitic wasp</name>
    <dbReference type="NCBI Taxonomy" id="7425"/>
    <lineage>
        <taxon>Eukaryota</taxon>
        <taxon>Metazoa</taxon>
        <taxon>Ecdysozoa</taxon>
        <taxon>Arthropoda</taxon>
        <taxon>Hexapoda</taxon>
        <taxon>Insecta</taxon>
        <taxon>Pterygota</taxon>
        <taxon>Neoptera</taxon>
        <taxon>Endopterygota</taxon>
        <taxon>Hymenoptera</taxon>
        <taxon>Apocrita</taxon>
        <taxon>Proctotrupomorpha</taxon>
        <taxon>Chalcidoidea</taxon>
        <taxon>Pteromalidae</taxon>
        <taxon>Pteromalinae</taxon>
        <taxon>Nasonia</taxon>
    </lineage>
</organism>
<dbReference type="GO" id="GO:0070210">
    <property type="term" value="C:Rpd3L-Expanded complex"/>
    <property type="evidence" value="ECO:0007669"/>
    <property type="project" value="TreeGrafter"/>
</dbReference>
<feature type="region of interest" description="Disordered" evidence="5">
    <location>
        <begin position="2167"/>
        <end position="2301"/>
    </location>
</feature>
<feature type="region of interest" description="Disordered" evidence="5">
    <location>
        <begin position="1992"/>
        <end position="2025"/>
    </location>
</feature>
<dbReference type="PANTHER" id="PTHR46462:SF3">
    <property type="entry name" value="UPSET, ISOFORM A"/>
    <property type="match status" value="1"/>
</dbReference>
<dbReference type="SMR" id="A0A7M7T6Q2"/>
<feature type="compositionally biased region" description="Polar residues" evidence="5">
    <location>
        <begin position="1639"/>
        <end position="1650"/>
    </location>
</feature>
<dbReference type="GO" id="GO:0008757">
    <property type="term" value="F:S-adenosylmethionine-dependent methyltransferase activity"/>
    <property type="evidence" value="ECO:0007669"/>
    <property type="project" value="UniProtKB-ARBA"/>
</dbReference>
<feature type="compositionally biased region" description="Low complexity" evidence="5">
    <location>
        <begin position="1541"/>
        <end position="1552"/>
    </location>
</feature>
<feature type="compositionally biased region" description="Polar residues" evidence="5">
    <location>
        <begin position="1342"/>
        <end position="1371"/>
    </location>
</feature>
<name>A0A7M7T6Q2_NASVI</name>
<dbReference type="InterPro" id="IPR013083">
    <property type="entry name" value="Znf_RING/FYVE/PHD"/>
</dbReference>
<dbReference type="InterPro" id="IPR001214">
    <property type="entry name" value="SET_dom"/>
</dbReference>
<dbReference type="GO" id="GO:0008276">
    <property type="term" value="F:protein methyltransferase activity"/>
    <property type="evidence" value="ECO:0007669"/>
    <property type="project" value="UniProtKB-ARBA"/>
</dbReference>
<feature type="region of interest" description="Disordered" evidence="5">
    <location>
        <begin position="540"/>
        <end position="568"/>
    </location>
</feature>
<dbReference type="GO" id="GO:0006325">
    <property type="term" value="P:chromatin organization"/>
    <property type="evidence" value="ECO:0007669"/>
    <property type="project" value="UniProtKB-KW"/>
</dbReference>
<dbReference type="Pfam" id="PF20826">
    <property type="entry name" value="PHD_5"/>
    <property type="match status" value="1"/>
</dbReference>
<feature type="region of interest" description="Disordered" evidence="5">
    <location>
        <begin position="1156"/>
        <end position="1181"/>
    </location>
</feature>
<feature type="compositionally biased region" description="Acidic residues" evidence="5">
    <location>
        <begin position="616"/>
        <end position="633"/>
    </location>
</feature>
<dbReference type="SMART" id="SM00317">
    <property type="entry name" value="SET"/>
    <property type="match status" value="1"/>
</dbReference>
<dbReference type="GO" id="GO:0008270">
    <property type="term" value="F:zinc ion binding"/>
    <property type="evidence" value="ECO:0007669"/>
    <property type="project" value="UniProtKB-KW"/>
</dbReference>
<dbReference type="CDD" id="cd15550">
    <property type="entry name" value="PHD_MLL5"/>
    <property type="match status" value="1"/>
</dbReference>
<sequence length="2301" mass="250952">MQVLAEAASREAELQAKSQPQPKPAPLRRIGAKQAAGLAASKQQQPPQQSPGSPMPRIHTLSKAQVAGLNQLTSKQAFAGQKIVSQQQQNLFNHKIQQKGGPHKALQQAAAATATTSSAAPAPASQNHLQQTFKQMQQKQQKQQKAMANANVLKSSSLPNIPNMAKLPASSNLVAAGKQQQQQQPQQQTSAPQQIQRSQSAVIGRAQQLINAKSQQVIAKPQSATPATAAVAVATKSQQQLAKAQQHIAKLQQQQLSSAKLQQQQQVLLKIAAQNKSSTSGNAKNTPSKATSTATKAANQQPQQTVIQQTVQRNQIMAQNLAMAQQQQQQQPQPIQTQIQHQHVVVGPQNTPKQPGCIKTIAPQKPSQKNHAAKNASIKTSLNTNLSTMKTNANLATTAPVNAPMTSSTQQKSGVKTILPQQPGGNAGASAATSIHKVAGQPLKIQPQPVKQQKQIIVTTPVAQYNTTIRPQPGQIKTLMSVNVADSRKDNELKIEIKTELKQENEVITPTLASSSQIPQSPQRRLPLPYECLQFVLQDHNYGAPPPRTPPPLSPPPHPKQQPVNGAGNSCITTQHSYIFNQELGDSLCIPAVSKTTVEDDAGSAISSEAGREVEPEGEETETAPEGEGDDEDSVTRCICDFEHDDGYMICCDRCLVWQHVDCMGIDRANIPDEYLCEVCRPRRVDRARARALQMRKREELLNSDTTSDSSSTSSADTDVAHNTPAKNRKASQQQQQTALRRKSDPPPQVRRLNNNNNNNNNNVAKRQRRDTHPRQTSTARTKKESTVTTMTATTAATTTTTTTTAMATATTTTQATQATKQQRGGGPGKRKTKRRTSLEDKEDETLDSWGSNMAPLRQWIERYEEAVTNHYSPELRARISSIKVNGTHNDLRQSNIGTAATGKCRLNVQSNSLRFLVATMYLPPNTPVVELRGKYMLSTQHRPSHPQGRQHTQRPGPFVFFYRLPRDGTEVCVDTRTYGNDARFVRRSCKPNAEVKHCIEKGTLHLYIVTNVAIEKNAEITIKHDQHDLMLSPNSNNSGIPIMCACNNPKDCQIASLIPMSTPTNKKGNNGPLAENADGRERRRRGRRNTVSEDANDSSTSATTSSSTNPTTTHTTTVVAAATLTQVAPKKTVTINTNVTVKEIGSAGSSIISSISNNDKNTGSSSSPITARQAVREEQPQSAEVVAAASSSSSQATAVAATVSTPPSQPSSTTPSQTSSSRSIPTAHVPSTTTQIINTEPKKDKKKMTREERKMEAIMKAFERLEKAEQRKQEVQARNAQRKESGGAHSDNDDGAAHSTSKSRQRDQHQSSDKGPRRKRRKGRTRSTSGSQSHGTRRTRLNSAESDLTSGDESNSMQSPPPLASQNCSYSLRVHGGKESNNGMAVNSAGSQTGIPSAAGLLLALANSNTLGSNSPPQQHQPQQPTPVKSPSGDSGASSSSQSSTPSTPLSSACLLVAAAVGPLAPGFKFPKTKKLLMNEWLKEAPEPQGQNSEARAGSEFAEHSSAEFLSQNYAAKGLATLVQAAHSVAGICDSPPQRATARQAAATPTPILSTGSAKKRWLRQAISEECDSPNSSSRPDSPPSEMLAPPKKRRIARESLSSDNYTPPTTPTMMQQEHGPTHRPSINEDDFVEHMPSPSTEDLGSQNEYDSDQIKDDIKLKYSMMDEVDGKCKTNSPISLNSVVIKEEVQCPLALKIKEESKSDDEDSSINNTRRSLKPENDIVKVKCESESSVPIPIKNEPRNTGTDQSKVEYKTIKFEEVIEKGTVEIVDQNEQDIETDELSSPIATMESDAELKKRVAELRLEFGGGIAVLTNICNEANKSFEDQPHLVHVKHEENNDMIDELDVEAQMKQITGDDGDDYKEKVDINLERDKSMDGIEGLMESSKEDSESEPENRDMEDFRDCDQLFEKFNEKRENPEDSEKRVFKEFECKNRISSVKGEFDRIEQQTSSTKTGKLEILTESTHLKSVELLDSISKHIGNFDNGATLKEIDQSHDSEAKKQEYKSTAMIPTPEESMMELDSMELPSEGILEEPAKIFPSIPPLSERIRKKVDTNPAPKSKLEIEASIIESSLDMEVVNDAQDVQEKKILSTALRELLEAKIEPETEPTPEPVNKNVIENRVNATLETNPVEQALIEETVDVCLVVTLPPPVANDQINRNIVDPTVMKLDPPPPEPVKDPRLKDPRTVVPNKITSLASAKAEGPPPIKRKLSISEYRKRKQQSTGTPPEPENADTLVTEGKSASRGRSDSASSGTSSLSSDDESATKAPLDIPSLSTLPMFANTEGDEKKDFFKLDQ</sequence>
<feature type="region of interest" description="Disordered" evidence="5">
    <location>
        <begin position="1267"/>
        <end position="1390"/>
    </location>
</feature>
<keyword evidence="1" id="KW-0479">Metal-binding</keyword>
<feature type="compositionally biased region" description="Low complexity" evidence="5">
    <location>
        <begin position="2247"/>
        <end position="2263"/>
    </location>
</feature>
<evidence type="ECO:0000313" key="8">
    <source>
        <dbReference type="Proteomes" id="UP000002358"/>
    </source>
</evidence>
<feature type="compositionally biased region" description="Polar residues" evidence="5">
    <location>
        <begin position="1380"/>
        <end position="1390"/>
    </location>
</feature>
<feature type="compositionally biased region" description="Basic and acidic residues" evidence="5">
    <location>
        <begin position="2290"/>
        <end position="2301"/>
    </location>
</feature>
<feature type="region of interest" description="Disordered" evidence="5">
    <location>
        <begin position="1060"/>
        <end position="1115"/>
    </location>
</feature>
<dbReference type="SUPFAM" id="SSF57903">
    <property type="entry name" value="FYVE/PHD zinc finger"/>
    <property type="match status" value="1"/>
</dbReference>
<feature type="compositionally biased region" description="Polar residues" evidence="5">
    <location>
        <begin position="1230"/>
        <end position="1239"/>
    </location>
</feature>